<feature type="compositionally biased region" description="Polar residues" evidence="1">
    <location>
        <begin position="65"/>
        <end position="78"/>
    </location>
</feature>
<protein>
    <submittedName>
        <fullName evidence="4">Uncharacterized protein</fullName>
    </submittedName>
</protein>
<organism evidence="4 5">
    <name type="scientific">Araneus ventricosus</name>
    <name type="common">Orbweaver spider</name>
    <name type="synonym">Epeira ventricosa</name>
    <dbReference type="NCBI Taxonomy" id="182803"/>
    <lineage>
        <taxon>Eukaryota</taxon>
        <taxon>Metazoa</taxon>
        <taxon>Ecdysozoa</taxon>
        <taxon>Arthropoda</taxon>
        <taxon>Chelicerata</taxon>
        <taxon>Arachnida</taxon>
        <taxon>Araneae</taxon>
        <taxon>Araneomorphae</taxon>
        <taxon>Entelegynae</taxon>
        <taxon>Araneoidea</taxon>
        <taxon>Araneidae</taxon>
        <taxon>Araneus</taxon>
    </lineage>
</organism>
<feature type="compositionally biased region" description="Low complexity" evidence="1">
    <location>
        <begin position="547"/>
        <end position="565"/>
    </location>
</feature>
<proteinExistence type="predicted"/>
<comment type="caution">
    <text evidence="4">The sequence shown here is derived from an EMBL/GenBank/DDBJ whole genome shotgun (WGS) entry which is preliminary data.</text>
</comment>
<evidence type="ECO:0000256" key="3">
    <source>
        <dbReference type="SAM" id="SignalP"/>
    </source>
</evidence>
<evidence type="ECO:0000313" key="5">
    <source>
        <dbReference type="Proteomes" id="UP000499080"/>
    </source>
</evidence>
<feature type="chain" id="PRO_5021367118" evidence="3">
    <location>
        <begin position="31"/>
        <end position="722"/>
    </location>
</feature>
<reference evidence="4 5" key="1">
    <citation type="journal article" date="2019" name="Sci. Rep.">
        <title>Orb-weaving spider Araneus ventricosus genome elucidates the spidroin gene catalogue.</title>
        <authorList>
            <person name="Kono N."/>
            <person name="Nakamura H."/>
            <person name="Ohtoshi R."/>
            <person name="Moran D.A.P."/>
            <person name="Shinohara A."/>
            <person name="Yoshida Y."/>
            <person name="Fujiwara M."/>
            <person name="Mori M."/>
            <person name="Tomita M."/>
            <person name="Arakawa K."/>
        </authorList>
    </citation>
    <scope>NUCLEOTIDE SEQUENCE [LARGE SCALE GENOMIC DNA]</scope>
</reference>
<keyword evidence="2" id="KW-1133">Transmembrane helix</keyword>
<feature type="compositionally biased region" description="Basic residues" evidence="1">
    <location>
        <begin position="200"/>
        <end position="210"/>
    </location>
</feature>
<feature type="compositionally biased region" description="Basic and acidic residues" evidence="1">
    <location>
        <begin position="568"/>
        <end position="577"/>
    </location>
</feature>
<dbReference type="EMBL" id="BGPR01002750">
    <property type="protein sequence ID" value="GBM78395.1"/>
    <property type="molecule type" value="Genomic_DNA"/>
</dbReference>
<feature type="region of interest" description="Disordered" evidence="1">
    <location>
        <begin position="195"/>
        <end position="214"/>
    </location>
</feature>
<evidence type="ECO:0000256" key="2">
    <source>
        <dbReference type="SAM" id="Phobius"/>
    </source>
</evidence>
<sequence length="722" mass="82178">MCNIRILPNLLGLFILCLITLDESRLRVEAQKISLPATQDNYKDELFKEMAKVFKILQEHPLAESPSSTQFSHYPPTTETEKRSIESSSRIQNISSATEYDRMFIVPFEKNGKKKARSVDLKYKATDARKISPLLGINSNFMRREFSTHLYTEDFQNKWFNTKYKVRRFNNHNGGHKKIWRQFVGHSYDPENYSDWTPKSIKHEKKRKSRKLDAKSPTLVGNKEIFSAFDNIRENFKRTYTSGNSSQKRNDTANKRRYFGKYPGYKIELQTFKSDERDKFLNYFISSTENSPKFSDTKYVTRKKISKYSRSTTASNFHLRTIIKAQQFAQLKKGYLPKSFDSTSTETIYNSTEHKSKRNDVEDMNLHQIESINHSMEDQSFINQLLNYAQSHFNIVVSIFVLSITTIIILGTIAFFIGRKQARSGKNTTISSPSGIQSFDLPARPDFNFNDIKPKAKTSKSGNEKIKERDDGRSMFSIGSQSSMSEVNSKHLIPIAKLRNTERSNQELSRLVRIAGNSADPRNRNGMSNGFDSKPGERLLRLHRNLSSRSSMLQSSGSQQSTKSSPIQRREELEKFLRTRANTGPKNGSPIIPKAYGTKPVRPKIPTNPFEEKEDNEMATDLQDIVGNVKFSSGIPPPAESKLKCVNRLLANKPSGFNISPTNKSAMNSIRPQNGAFKNSDKALVKVSDVQHNSLAKHCDDLAKETSSALGGFSDDEPGIDF</sequence>
<feature type="region of interest" description="Disordered" evidence="1">
    <location>
        <begin position="425"/>
        <end position="481"/>
    </location>
</feature>
<keyword evidence="3" id="KW-0732">Signal</keyword>
<feature type="signal peptide" evidence="3">
    <location>
        <begin position="1"/>
        <end position="30"/>
    </location>
</feature>
<name>A0A4Y2IL85_ARAVE</name>
<accession>A0A4Y2IL85</accession>
<dbReference type="AlphaFoldDB" id="A0A4Y2IL85"/>
<evidence type="ECO:0000313" key="4">
    <source>
        <dbReference type="EMBL" id="GBM78395.1"/>
    </source>
</evidence>
<keyword evidence="5" id="KW-1185">Reference proteome</keyword>
<feature type="region of interest" description="Disordered" evidence="1">
    <location>
        <begin position="514"/>
        <end position="603"/>
    </location>
</feature>
<feature type="region of interest" description="Disordered" evidence="1">
    <location>
        <begin position="64"/>
        <end position="90"/>
    </location>
</feature>
<feature type="compositionally biased region" description="Basic and acidic residues" evidence="1">
    <location>
        <begin position="462"/>
        <end position="473"/>
    </location>
</feature>
<dbReference type="Proteomes" id="UP000499080">
    <property type="component" value="Unassembled WGS sequence"/>
</dbReference>
<evidence type="ECO:0000256" key="1">
    <source>
        <dbReference type="SAM" id="MobiDB-lite"/>
    </source>
</evidence>
<keyword evidence="2" id="KW-0472">Membrane</keyword>
<dbReference type="OrthoDB" id="6449698at2759"/>
<gene>
    <name evidence="4" type="ORF">AVEN_79112_1</name>
</gene>
<feature type="transmembrane region" description="Helical" evidence="2">
    <location>
        <begin position="393"/>
        <end position="417"/>
    </location>
</feature>
<keyword evidence="2" id="KW-0812">Transmembrane</keyword>
<feature type="compositionally biased region" description="Polar residues" evidence="1">
    <location>
        <begin position="425"/>
        <end position="437"/>
    </location>
</feature>